<evidence type="ECO:0000313" key="2">
    <source>
        <dbReference type="Proteomes" id="UP000325081"/>
    </source>
</evidence>
<dbReference type="AlphaFoldDB" id="A0A5A7PPV0"/>
<keyword evidence="2" id="KW-1185">Reference proteome</keyword>
<accession>A0A5A7PPV0</accession>
<name>A0A5A7PPV0_STRAF</name>
<organism evidence="1 2">
    <name type="scientific">Striga asiatica</name>
    <name type="common">Asiatic witchweed</name>
    <name type="synonym">Buchnera asiatica</name>
    <dbReference type="NCBI Taxonomy" id="4170"/>
    <lineage>
        <taxon>Eukaryota</taxon>
        <taxon>Viridiplantae</taxon>
        <taxon>Streptophyta</taxon>
        <taxon>Embryophyta</taxon>
        <taxon>Tracheophyta</taxon>
        <taxon>Spermatophyta</taxon>
        <taxon>Magnoliopsida</taxon>
        <taxon>eudicotyledons</taxon>
        <taxon>Gunneridae</taxon>
        <taxon>Pentapetalae</taxon>
        <taxon>asterids</taxon>
        <taxon>lamiids</taxon>
        <taxon>Lamiales</taxon>
        <taxon>Orobanchaceae</taxon>
        <taxon>Buchnereae</taxon>
        <taxon>Striga</taxon>
    </lineage>
</organism>
<protein>
    <submittedName>
        <fullName evidence="1">Light-dependent protochlorophyllide reductase</fullName>
    </submittedName>
</protein>
<gene>
    <name evidence="1" type="ORF">STAS_10873</name>
</gene>
<comment type="caution">
    <text evidence="1">The sequence shown here is derived from an EMBL/GenBank/DDBJ whole genome shotgun (WGS) entry which is preliminary data.</text>
</comment>
<proteinExistence type="predicted"/>
<evidence type="ECO:0000313" key="1">
    <source>
        <dbReference type="EMBL" id="GER34631.1"/>
    </source>
</evidence>
<dbReference type="Proteomes" id="UP000325081">
    <property type="component" value="Unassembled WGS sequence"/>
</dbReference>
<reference evidence="2" key="1">
    <citation type="journal article" date="2019" name="Curr. Biol.">
        <title>Genome Sequence of Striga asiatica Provides Insight into the Evolution of Plant Parasitism.</title>
        <authorList>
            <person name="Yoshida S."/>
            <person name="Kim S."/>
            <person name="Wafula E.K."/>
            <person name="Tanskanen J."/>
            <person name="Kim Y.M."/>
            <person name="Honaas L."/>
            <person name="Yang Z."/>
            <person name="Spallek T."/>
            <person name="Conn C.E."/>
            <person name="Ichihashi Y."/>
            <person name="Cheong K."/>
            <person name="Cui S."/>
            <person name="Der J.P."/>
            <person name="Gundlach H."/>
            <person name="Jiao Y."/>
            <person name="Hori C."/>
            <person name="Ishida J.K."/>
            <person name="Kasahara H."/>
            <person name="Kiba T."/>
            <person name="Kim M.S."/>
            <person name="Koo N."/>
            <person name="Laohavisit A."/>
            <person name="Lee Y.H."/>
            <person name="Lumba S."/>
            <person name="McCourt P."/>
            <person name="Mortimer J.C."/>
            <person name="Mutuku J.M."/>
            <person name="Nomura T."/>
            <person name="Sasaki-Sekimoto Y."/>
            <person name="Seto Y."/>
            <person name="Wang Y."/>
            <person name="Wakatake T."/>
            <person name="Sakakibara H."/>
            <person name="Demura T."/>
            <person name="Yamaguchi S."/>
            <person name="Yoneyama K."/>
            <person name="Manabe R.I."/>
            <person name="Nelson D.C."/>
            <person name="Schulman A.H."/>
            <person name="Timko M.P."/>
            <person name="dePamphilis C.W."/>
            <person name="Choi D."/>
            <person name="Shirasu K."/>
        </authorList>
    </citation>
    <scope>NUCLEOTIDE SEQUENCE [LARGE SCALE GENOMIC DNA]</scope>
    <source>
        <strain evidence="2">cv. UVA1</strain>
    </source>
</reference>
<sequence>MEPARRCSGSSRLPECVRAERRLSMTCVDLIGKVLHRGFLDGARLRLAADQKARDWGLSGWLERRQLNRRSLVKEGSSGGAGAEVAARRWSYLPENRVALAHHLCLPLLQGRCQWLLQSKNGTPSPGSRQMHQKFAETWW</sequence>
<dbReference type="EMBL" id="BKCP01004927">
    <property type="protein sequence ID" value="GER34631.1"/>
    <property type="molecule type" value="Genomic_DNA"/>
</dbReference>